<keyword evidence="2" id="KW-1185">Reference proteome</keyword>
<dbReference type="Proteomes" id="UP001165060">
    <property type="component" value="Unassembled WGS sequence"/>
</dbReference>
<organism evidence="1 2">
    <name type="scientific">Tetraparma gracilis</name>
    <dbReference type="NCBI Taxonomy" id="2962635"/>
    <lineage>
        <taxon>Eukaryota</taxon>
        <taxon>Sar</taxon>
        <taxon>Stramenopiles</taxon>
        <taxon>Ochrophyta</taxon>
        <taxon>Bolidophyceae</taxon>
        <taxon>Parmales</taxon>
        <taxon>Triparmaceae</taxon>
        <taxon>Tetraparma</taxon>
    </lineage>
</organism>
<accession>A0ABQ6MU40</accession>
<name>A0ABQ6MU40_9STRA</name>
<sequence length="133" mass="13767">MPAMRDESAQGDSAFHPLSRFDGKYLIGADGTRLFQLSNYLGGGSSGVVYSASSCYTPSPSSPLPLACKILNPVGYRLLPPSVIGTYLVVSEGSPVASVPHPSTGLPSLPPLTTANVTWVTSRAPLAQPPSPP</sequence>
<comment type="caution">
    <text evidence="1">The sequence shown here is derived from an EMBL/GenBank/DDBJ whole genome shotgun (WGS) entry which is preliminary data.</text>
</comment>
<evidence type="ECO:0000313" key="1">
    <source>
        <dbReference type="EMBL" id="GMI32380.1"/>
    </source>
</evidence>
<evidence type="ECO:0000313" key="2">
    <source>
        <dbReference type="Proteomes" id="UP001165060"/>
    </source>
</evidence>
<feature type="non-terminal residue" evidence="1">
    <location>
        <position position="133"/>
    </location>
</feature>
<protein>
    <submittedName>
        <fullName evidence="1">Uncharacterized protein</fullName>
    </submittedName>
</protein>
<dbReference type="EMBL" id="BRYB01003193">
    <property type="protein sequence ID" value="GMI32380.1"/>
    <property type="molecule type" value="Genomic_DNA"/>
</dbReference>
<reference evidence="1 2" key="1">
    <citation type="journal article" date="2023" name="Commun. Biol.">
        <title>Genome analysis of Parmales, the sister group of diatoms, reveals the evolutionary specialization of diatoms from phago-mixotrophs to photoautotrophs.</title>
        <authorList>
            <person name="Ban H."/>
            <person name="Sato S."/>
            <person name="Yoshikawa S."/>
            <person name="Yamada K."/>
            <person name="Nakamura Y."/>
            <person name="Ichinomiya M."/>
            <person name="Sato N."/>
            <person name="Blanc-Mathieu R."/>
            <person name="Endo H."/>
            <person name="Kuwata A."/>
            <person name="Ogata H."/>
        </authorList>
    </citation>
    <scope>NUCLEOTIDE SEQUENCE [LARGE SCALE GENOMIC DNA]</scope>
</reference>
<proteinExistence type="predicted"/>
<gene>
    <name evidence="1" type="ORF">TeGR_g9401</name>
</gene>